<keyword evidence="2" id="KW-1185">Reference proteome</keyword>
<comment type="caution">
    <text evidence="1">The sequence shown here is derived from an EMBL/GenBank/DDBJ whole genome shotgun (WGS) entry which is preliminary data.</text>
</comment>
<reference evidence="1" key="1">
    <citation type="submission" date="2023-10" db="EMBL/GenBank/DDBJ databases">
        <authorList>
            <person name="Rodriguez Cubillos JULIANA M."/>
            <person name="De Vega J."/>
        </authorList>
    </citation>
    <scope>NUCLEOTIDE SEQUENCE</scope>
</reference>
<evidence type="ECO:0000313" key="2">
    <source>
        <dbReference type="Proteomes" id="UP001177021"/>
    </source>
</evidence>
<dbReference type="EMBL" id="CASHSV030000615">
    <property type="protein sequence ID" value="CAJ2669798.1"/>
    <property type="molecule type" value="Genomic_DNA"/>
</dbReference>
<protein>
    <submittedName>
        <fullName evidence="1">Uncharacterized protein</fullName>
    </submittedName>
</protein>
<evidence type="ECO:0000313" key="1">
    <source>
        <dbReference type="EMBL" id="CAJ2669798.1"/>
    </source>
</evidence>
<dbReference type="Proteomes" id="UP001177021">
    <property type="component" value="Unassembled WGS sequence"/>
</dbReference>
<gene>
    <name evidence="1" type="ORF">MILVUS5_LOCUS33938</name>
</gene>
<organism evidence="1 2">
    <name type="scientific">Trifolium pratense</name>
    <name type="common">Red clover</name>
    <dbReference type="NCBI Taxonomy" id="57577"/>
    <lineage>
        <taxon>Eukaryota</taxon>
        <taxon>Viridiplantae</taxon>
        <taxon>Streptophyta</taxon>
        <taxon>Embryophyta</taxon>
        <taxon>Tracheophyta</taxon>
        <taxon>Spermatophyta</taxon>
        <taxon>Magnoliopsida</taxon>
        <taxon>eudicotyledons</taxon>
        <taxon>Gunneridae</taxon>
        <taxon>Pentapetalae</taxon>
        <taxon>rosids</taxon>
        <taxon>fabids</taxon>
        <taxon>Fabales</taxon>
        <taxon>Fabaceae</taxon>
        <taxon>Papilionoideae</taxon>
        <taxon>50 kb inversion clade</taxon>
        <taxon>NPAAA clade</taxon>
        <taxon>Hologalegina</taxon>
        <taxon>IRL clade</taxon>
        <taxon>Trifolieae</taxon>
        <taxon>Trifolium</taxon>
    </lineage>
</organism>
<name>A0ACB0LN46_TRIPR</name>
<proteinExistence type="predicted"/>
<accession>A0ACB0LN46</accession>
<sequence>MIIGLVDSGIWPESWNFKDNKMSKIPSKWKERCEYSIHFNASLCNKKLIGAKFFNKGLLAKHPNTTLGLYSTCDTLGHVTTSSTVAGSRVGSASYFGYAAGTTSGVALNSHVAMYKALWKQTIFSSNVIAIIDAAISDGVDVLSLSFGCTEFVPLYEYPLAIATFAAMKKKMFLSRVHLEMALLALKLFTIECLGLAAIFLDPITGEIVKAYIKSYYNSKNSSKVSMSFRKTSFGLKIAPSIDSYSSRGPSYSCPFVLKPDITAPAGTTSGVALNSHVAMYKALWKQTVFSSNVIAAIDAAISDGVNVLSLSFGCTEFVHLVGSASYFGYAAGTTSGVAPNSHVAMYKALSKQTVFSCNVIAAIDAAISDGVDVLSLSFGCTEFVPLYEYPLAIATFAAMKKREIVKAYIKSYYNSKNSSKVSMSFRKTSFCLKIAPNIDSYSSRGSSYSCPFVLKPDITAPGISILAAWPTNVPMLKFDQSHKYFSDYNLNSGTSMAYPRVAGVAALVKGAHHNWSPAAIWSAIMTTSTILDNAKEDIKDIGTGSIATPFALEMTVLALKLFRMECLDTFYSSDAYTTFHQNSLAAIFLDPINGEIIIAYIKRYYNSKNSSKASMSFRKTSFGLKTVSSVDSYSSRGPYYSCPFVLKPDITAPGAHHSWSPAATWLAIMTTSAILDNTKEHIKDIGTGGKATPFALGTDHVNPNRALHLEFYRAVTNVGVGQATYVASITPIKGFCVTVIPNKLVFNEKNEKLSYKLRIEVATTTTLKKVDFGYLTWMDVKKHVVRSSIVVTTLKLKS</sequence>